<keyword evidence="1" id="KW-0040">ANK repeat</keyword>
<evidence type="ECO:0000256" key="1">
    <source>
        <dbReference type="PROSITE-ProRule" id="PRU00023"/>
    </source>
</evidence>
<feature type="repeat" description="ANK" evidence="1">
    <location>
        <begin position="1605"/>
        <end position="1637"/>
    </location>
</feature>
<feature type="region of interest" description="Disordered" evidence="2">
    <location>
        <begin position="1171"/>
        <end position="1194"/>
    </location>
</feature>
<feature type="compositionally biased region" description="Acidic residues" evidence="2">
    <location>
        <begin position="1741"/>
        <end position="1755"/>
    </location>
</feature>
<protein>
    <submittedName>
        <fullName evidence="3">Ankyrin</fullName>
    </submittedName>
</protein>
<dbReference type="InterPro" id="IPR036770">
    <property type="entry name" value="Ankyrin_rpt-contain_sf"/>
</dbReference>
<dbReference type="PROSITE" id="PS50297">
    <property type="entry name" value="ANK_REP_REGION"/>
    <property type="match status" value="3"/>
</dbReference>
<dbReference type="PANTHER" id="PTHR24121:SF23">
    <property type="entry name" value="NO MECHANORECEPTOR POTENTIAL C, ISOFORM H"/>
    <property type="match status" value="1"/>
</dbReference>
<feature type="repeat" description="ANK" evidence="1">
    <location>
        <begin position="571"/>
        <end position="603"/>
    </location>
</feature>
<dbReference type="Gene3D" id="1.25.40.20">
    <property type="entry name" value="Ankyrin repeat-containing domain"/>
    <property type="match status" value="3"/>
</dbReference>
<evidence type="ECO:0000256" key="2">
    <source>
        <dbReference type="SAM" id="MobiDB-lite"/>
    </source>
</evidence>
<organism evidence="3 4">
    <name type="scientific">Melanomma pulvis-pyrius CBS 109.77</name>
    <dbReference type="NCBI Taxonomy" id="1314802"/>
    <lineage>
        <taxon>Eukaryota</taxon>
        <taxon>Fungi</taxon>
        <taxon>Dikarya</taxon>
        <taxon>Ascomycota</taxon>
        <taxon>Pezizomycotina</taxon>
        <taxon>Dothideomycetes</taxon>
        <taxon>Pleosporomycetidae</taxon>
        <taxon>Pleosporales</taxon>
        <taxon>Melanommataceae</taxon>
        <taxon>Melanomma</taxon>
    </lineage>
</organism>
<keyword evidence="4" id="KW-1185">Reference proteome</keyword>
<dbReference type="Pfam" id="PF00023">
    <property type="entry name" value="Ank"/>
    <property type="match status" value="2"/>
</dbReference>
<dbReference type="OrthoDB" id="539213at2759"/>
<dbReference type="PRINTS" id="PR01415">
    <property type="entry name" value="ANKYRIN"/>
</dbReference>
<dbReference type="SUPFAM" id="SSF48403">
    <property type="entry name" value="Ankyrin repeat"/>
    <property type="match status" value="2"/>
</dbReference>
<dbReference type="PROSITE" id="PS50088">
    <property type="entry name" value="ANK_REPEAT"/>
    <property type="match status" value="4"/>
</dbReference>
<feature type="compositionally biased region" description="Acidic residues" evidence="2">
    <location>
        <begin position="1173"/>
        <end position="1186"/>
    </location>
</feature>
<evidence type="ECO:0000313" key="3">
    <source>
        <dbReference type="EMBL" id="KAF2791145.1"/>
    </source>
</evidence>
<dbReference type="InterPro" id="IPR002110">
    <property type="entry name" value="Ankyrin_rpt"/>
</dbReference>
<feature type="repeat" description="ANK" evidence="1">
    <location>
        <begin position="1484"/>
        <end position="1516"/>
    </location>
</feature>
<feature type="region of interest" description="Disordered" evidence="2">
    <location>
        <begin position="614"/>
        <end position="666"/>
    </location>
</feature>
<accession>A0A6A6X4U5</accession>
<reference evidence="3" key="1">
    <citation type="journal article" date="2020" name="Stud. Mycol.">
        <title>101 Dothideomycetes genomes: a test case for predicting lifestyles and emergence of pathogens.</title>
        <authorList>
            <person name="Haridas S."/>
            <person name="Albert R."/>
            <person name="Binder M."/>
            <person name="Bloem J."/>
            <person name="Labutti K."/>
            <person name="Salamov A."/>
            <person name="Andreopoulos B."/>
            <person name="Baker S."/>
            <person name="Barry K."/>
            <person name="Bills G."/>
            <person name="Bluhm B."/>
            <person name="Cannon C."/>
            <person name="Castanera R."/>
            <person name="Culley D."/>
            <person name="Daum C."/>
            <person name="Ezra D."/>
            <person name="Gonzalez J."/>
            <person name="Henrissat B."/>
            <person name="Kuo A."/>
            <person name="Liang C."/>
            <person name="Lipzen A."/>
            <person name="Lutzoni F."/>
            <person name="Magnuson J."/>
            <person name="Mondo S."/>
            <person name="Nolan M."/>
            <person name="Ohm R."/>
            <person name="Pangilinan J."/>
            <person name="Park H.-J."/>
            <person name="Ramirez L."/>
            <person name="Alfaro M."/>
            <person name="Sun H."/>
            <person name="Tritt A."/>
            <person name="Yoshinaga Y."/>
            <person name="Zwiers L.-H."/>
            <person name="Turgeon B."/>
            <person name="Goodwin S."/>
            <person name="Spatafora J."/>
            <person name="Crous P."/>
            <person name="Grigoriev I."/>
        </authorList>
    </citation>
    <scope>NUCLEOTIDE SEQUENCE</scope>
    <source>
        <strain evidence="3">CBS 109.77</strain>
    </source>
</reference>
<feature type="compositionally biased region" description="Basic and acidic residues" evidence="2">
    <location>
        <begin position="614"/>
        <end position="634"/>
    </location>
</feature>
<evidence type="ECO:0000313" key="4">
    <source>
        <dbReference type="Proteomes" id="UP000799757"/>
    </source>
</evidence>
<dbReference type="Proteomes" id="UP000799757">
    <property type="component" value="Unassembled WGS sequence"/>
</dbReference>
<proteinExistence type="predicted"/>
<sequence>MSTLTTSSILPNVPVKHADFIPYLQSNPEKPLSQLLEPYKEYDAKLREVFAQEPNHPALKDPYINVVPVFGGYEKDLKIRARDLDAETIEEKERYVMSLDPAERRPNGSPAIVGDLKDFQQNFALFCESSLVDMDWSNVVAAGSAVVTCLLPIPPKHNKSKKTLRQYYHDIIAPASDVDLFLYGLSEEEATQKIIQIEQRIKDSILTETTTIRTKNAITIASQYPTRHVQIVLRLYKSVSEILTGFDVDCSCAAYDGQNVWASPRALTAYMTQMNTIDLTRRSPSYENRLSKYSHRGFEVYWKELERKRIDPTIYERNFARTVGLARLLVLERLPTKSEREAYMDERRAERGRPAINRFSDFSNNGNIKDKFEDEVAEWVDAEDVSDYHTFTIPYGAQFHAKKIEKLLYTKDLLLNAEWNKRDDREVNLHRHPAFFGYAEDVIKDCCGFCPKPVTPEEHDVAEEESKIYVSGEISFIKDDAGRQAIGSFHPITDDDWTEMAYIGNTARLCQAIIDSDLEHVEDWLEQEGSDPNCRDHTGRTPLHLAVTSSSPEVVKALIERGARLVARLADGRTALHLASARGNVEIVKMILQKSEENEEEESNKEDIRKQARITARKEQQGKATDVDKKHPESDAEDSDGEMVEKDDSDDDVHSATTGSYMKVKDPEKKVENLNIPEDENEDEPDVYDVNVLTWDSKCSPLHYAILNGHINVVKELVQGFGADPLLPIKLLHSHDKSPRGAILTLVLALRLPLEKARAMTQALLEIGASSAQANTNQTTALHFISGQQPEIIETLFEFDEPAAKRAINHLSVMGSSWSPSAASPLMSAISSCNSIAALKLLEAGAEPHIVFKDWMKSVETQYENFVQRDSKFNHDQFVKDIEQPIVLAIQKELPEIALALLAQGADVNTLPKSSQQGILNDWYRRYNKMESLLELVQNKLQTLRSFQDENPPTVQGIKLRDSVDYLQGIEPGTYKYFTAQVQLEGARESDKQIRKNGEDQLARYNEREGIAEKKEAVEALAMEFEKVEKELIEKGAKTFKELYPDVVGEKIEGNSSYPYPSRVNLPWEVSFDFEVHDLTDDTREAYLKLYQATWDGDLATIKSLTLAPWGPSNDQTPLKITVTDGNNQSPFSLAILRGHFDVARAIIEISYAQYSPDEKKEKARYRLGNVPEVDDYDEDTDEDASELASEASETSDVPVYKEIVDDKFVIDIGEAVVSVKSKISPLTFLSWTCSSLWAYVKYCSNDRKFTYGLDNKEIENIRYGVELSSWAIITNDLPLFSLMLDLKLEWPDRLNKGSESVVSFPTFSQGEFELAIQYSRLDLLAEMIKHGGAGMKLDSLVKQSGVKFQEKSEFYQGLSVHGKKMAKWISAARGTRTQSIRDAHPPLLQAAFRGSLASVEFFMGDVPTRHYRDFAEAYKHDKLITHLNEAGGGFDKTLLKWLGARRDLALHCAVMAEPKPETIKLIEYLLRVMPDSLELKSKQGHTPLALAFSLGRMDVVKLLIAAGADQTVRDSDGANILHLILCSAYTSSSPDEETLKKSLELIDKRLIGSLLSERSSHQPGSLTPLARWLQRGYGNENILSIMLEFGKSTGNEHLEHLDGSGDTPLHRAVKSRNKGALNMILKYRPDLLYRENSVGRTPYEVAEDAFIAQCVCDVPVISGRHRNSIVDQATITFAKNFKDNELVDPVERVWRLCENFAKEHPGKRRLVSLLDANEVAKRLANRHAGRRNGGGNDNGSDVESDDGNMDDAVDEVAQWYSSAPPNPSEKGDLEKKD</sequence>
<dbReference type="PANTHER" id="PTHR24121">
    <property type="entry name" value="NO MECHANORECEPTOR POTENTIAL C, ISOFORM D-RELATED"/>
    <property type="match status" value="1"/>
</dbReference>
<name>A0A6A6X4U5_9PLEO</name>
<dbReference type="Pfam" id="PF12796">
    <property type="entry name" value="Ank_2"/>
    <property type="match status" value="1"/>
</dbReference>
<feature type="repeat" description="ANK" evidence="1">
    <location>
        <begin position="538"/>
        <end position="570"/>
    </location>
</feature>
<dbReference type="EMBL" id="MU002035">
    <property type="protein sequence ID" value="KAF2791145.1"/>
    <property type="molecule type" value="Genomic_DNA"/>
</dbReference>
<feature type="compositionally biased region" description="Acidic residues" evidence="2">
    <location>
        <begin position="635"/>
        <end position="651"/>
    </location>
</feature>
<feature type="region of interest" description="Disordered" evidence="2">
    <location>
        <begin position="1726"/>
        <end position="1778"/>
    </location>
</feature>
<dbReference type="SMART" id="SM00248">
    <property type="entry name" value="ANK"/>
    <property type="match status" value="9"/>
</dbReference>
<gene>
    <name evidence="3" type="ORF">K505DRAFT_249609</name>
</gene>